<proteinExistence type="inferred from homology"/>
<dbReference type="GeneID" id="4838446"/>
<dbReference type="KEGG" id="pic:PICST_45145"/>
<dbReference type="GO" id="GO:0071555">
    <property type="term" value="P:cell wall organization"/>
    <property type="evidence" value="ECO:0007669"/>
    <property type="project" value="UniProtKB-KW"/>
</dbReference>
<evidence type="ECO:0000256" key="7">
    <source>
        <dbReference type="ARBA" id="ARBA00022989"/>
    </source>
</evidence>
<dbReference type="OrthoDB" id="3631276at2759"/>
<evidence type="ECO:0000256" key="8">
    <source>
        <dbReference type="ARBA" id="ARBA00023136"/>
    </source>
</evidence>
<feature type="non-terminal residue" evidence="10">
    <location>
        <position position="1"/>
    </location>
</feature>
<sequence>LVIFPKVYQHFTGNFSELYREQYGYDFVNNADVIQYSGNSSSLSHYTINQKYKQHPVAVFDANTESEKCSEMKNTHNLQISGYDELNLNLDSMAKQLLHQLEHDESFIELRGFFKDDIKTQLRKRVLSKHFFKFAGTSVWLEDHGVHFMISRVQYSSGGSKSSPTMSLTYAQVFNEKWKELKDVELIVPSRTPNSDEPMVYKSMKFPSFLPIPFYHNVNFQDGRFYGPEDPRLLLVKNSMGREEPLMVFNAFQRKIDQTTLSEEGQMNVTFGFYRSMFLCWPFQFQMGKADVEGVRNDATDHIIYNKIVELRRENTHRLGIQKNWSPFIDLTERGDHYDKHIYFVYRWANLEILKCKLTDFSKNGESQCSFVYKRDPKLSEDADVGALRGGTELIQVDIGGDKAWVGFPRAHLMKCGCGMNMYRPNLAVLVQHGHDYKISHISSFMSLDIPVSGWRVPEKKCTKYEADVLIPNGISYWEKHGDDDYLSLTLSVADDSVHVIQIKNLLQQVKDMTKTENSNLGYHENSIECAIKMSEDFCKKYGNEQKKLQIAQSRKTER</sequence>
<keyword evidence="6" id="KW-0735">Signal-anchor</keyword>
<evidence type="ECO:0000256" key="3">
    <source>
        <dbReference type="ARBA" id="ARBA00022676"/>
    </source>
</evidence>
<dbReference type="GO" id="GO:0000030">
    <property type="term" value="F:mannosyltransferase activity"/>
    <property type="evidence" value="ECO:0007669"/>
    <property type="project" value="InterPro"/>
</dbReference>
<evidence type="ECO:0000313" key="10">
    <source>
        <dbReference type="EMBL" id="ABN66055.2"/>
    </source>
</evidence>
<accession>A3LTD5</accession>
<dbReference type="Proteomes" id="UP000002258">
    <property type="component" value="Chromosome 4"/>
</dbReference>
<keyword evidence="9" id="KW-0961">Cell wall biogenesis/degradation</keyword>
<dbReference type="HOGENOM" id="CLU_013841_1_1_1"/>
<reference evidence="10 11" key="1">
    <citation type="journal article" date="2007" name="Nat. Biotechnol.">
        <title>Genome sequence of the lignocellulose-bioconverting and xylose-fermenting yeast Pichia stipitis.</title>
        <authorList>
            <person name="Jeffries T.W."/>
            <person name="Grigoriev I.V."/>
            <person name="Grimwood J."/>
            <person name="Laplaza J.M."/>
            <person name="Aerts A."/>
            <person name="Salamov A."/>
            <person name="Schmutz J."/>
            <person name="Lindquist E."/>
            <person name="Dehal P."/>
            <person name="Shapiro H."/>
            <person name="Jin Y.S."/>
            <person name="Passoth V."/>
            <person name="Richardson P.M."/>
        </authorList>
    </citation>
    <scope>NUCLEOTIDE SEQUENCE [LARGE SCALE GENOMIC DNA]</scope>
    <source>
        <strain evidence="11">ATCC 58785 / CBS 6054 / NBRC 10063 / NRRL Y-11545</strain>
    </source>
</reference>
<dbReference type="GO" id="GO:0016020">
    <property type="term" value="C:membrane"/>
    <property type="evidence" value="ECO:0007669"/>
    <property type="project" value="UniProtKB-SubCell"/>
</dbReference>
<organism evidence="10 11">
    <name type="scientific">Scheffersomyces stipitis (strain ATCC 58785 / CBS 6054 / NBRC 10063 / NRRL Y-11545)</name>
    <name type="common">Yeast</name>
    <name type="synonym">Pichia stipitis</name>
    <dbReference type="NCBI Taxonomy" id="322104"/>
    <lineage>
        <taxon>Eukaryota</taxon>
        <taxon>Fungi</taxon>
        <taxon>Dikarya</taxon>
        <taxon>Ascomycota</taxon>
        <taxon>Saccharomycotina</taxon>
        <taxon>Pichiomycetes</taxon>
        <taxon>Debaryomycetaceae</taxon>
        <taxon>Scheffersomyces</taxon>
    </lineage>
</organism>
<evidence type="ECO:0000313" key="11">
    <source>
        <dbReference type="Proteomes" id="UP000002258"/>
    </source>
</evidence>
<dbReference type="AlphaFoldDB" id="A3LTD5"/>
<keyword evidence="3" id="KW-0328">Glycosyltransferase</keyword>
<evidence type="ECO:0000256" key="2">
    <source>
        <dbReference type="ARBA" id="ARBA00009486"/>
    </source>
</evidence>
<keyword evidence="8" id="KW-0472">Membrane</keyword>
<dbReference type="InParanoid" id="A3LTD5"/>
<evidence type="ECO:0000256" key="1">
    <source>
        <dbReference type="ARBA" id="ARBA00004606"/>
    </source>
</evidence>
<protein>
    <submittedName>
        <fullName evidence="10">Uncharacterized protein</fullName>
    </submittedName>
</protein>
<dbReference type="Pfam" id="PF12141">
    <property type="entry name" value="BMT"/>
    <property type="match status" value="1"/>
</dbReference>
<evidence type="ECO:0000256" key="9">
    <source>
        <dbReference type="ARBA" id="ARBA00023316"/>
    </source>
</evidence>
<evidence type="ECO:0000256" key="5">
    <source>
        <dbReference type="ARBA" id="ARBA00022692"/>
    </source>
</evidence>
<dbReference type="InterPro" id="IPR021988">
    <property type="entry name" value="BMT1"/>
</dbReference>
<evidence type="ECO:0000256" key="6">
    <source>
        <dbReference type="ARBA" id="ARBA00022968"/>
    </source>
</evidence>
<dbReference type="EMBL" id="CP000498">
    <property type="protein sequence ID" value="ABN66055.2"/>
    <property type="molecule type" value="Genomic_DNA"/>
</dbReference>
<name>A3LTD5_PICST</name>
<keyword evidence="7" id="KW-1133">Transmembrane helix</keyword>
<evidence type="ECO:0000256" key="4">
    <source>
        <dbReference type="ARBA" id="ARBA00022679"/>
    </source>
</evidence>
<dbReference type="STRING" id="322104.A3LTD5"/>
<dbReference type="eggNOG" id="ENOG502QTZG">
    <property type="taxonomic scope" value="Eukaryota"/>
</dbReference>
<keyword evidence="5" id="KW-0812">Transmembrane</keyword>
<keyword evidence="11" id="KW-1185">Reference proteome</keyword>
<gene>
    <name evidence="10" type="ORF">PICST_45145</name>
</gene>
<dbReference type="RefSeq" id="XP_001384084.2">
    <property type="nucleotide sequence ID" value="XM_001384047.1"/>
</dbReference>
<keyword evidence="4" id="KW-0808">Transferase</keyword>
<comment type="subcellular location">
    <subcellularLocation>
        <location evidence="1">Membrane</location>
        <topology evidence="1">Single-pass type II membrane protein</topology>
    </subcellularLocation>
</comment>
<comment type="similarity">
    <text evidence="2">Belongs to the BMT family.</text>
</comment>
<dbReference type="OMA" id="VYIVYQW"/>